<dbReference type="GO" id="GO:0005886">
    <property type="term" value="C:plasma membrane"/>
    <property type="evidence" value="ECO:0007669"/>
    <property type="project" value="TreeGrafter"/>
</dbReference>
<dbReference type="GO" id="GO:0006893">
    <property type="term" value="P:Golgi to plasma membrane transport"/>
    <property type="evidence" value="ECO:0007669"/>
    <property type="project" value="TreeGrafter"/>
</dbReference>
<evidence type="ECO:0000259" key="2">
    <source>
        <dbReference type="SMART" id="SM01313"/>
    </source>
</evidence>
<feature type="region of interest" description="Disordered" evidence="1">
    <location>
        <begin position="571"/>
        <end position="653"/>
    </location>
</feature>
<feature type="compositionally biased region" description="Low complexity" evidence="1">
    <location>
        <begin position="23"/>
        <end position="40"/>
    </location>
</feature>
<accession>A0AAD5S659</accession>
<dbReference type="GO" id="GO:0005546">
    <property type="term" value="F:phosphatidylinositol-4,5-bisphosphate binding"/>
    <property type="evidence" value="ECO:0007669"/>
    <property type="project" value="TreeGrafter"/>
</dbReference>
<dbReference type="SMART" id="SM01313">
    <property type="entry name" value="Sec3-PIP2_bind"/>
    <property type="match status" value="1"/>
</dbReference>
<gene>
    <name evidence="3" type="ORF">HK097_011510</name>
</gene>
<feature type="domain" description="Exocyst complex component Sec3 PIP2-binding N-terminal" evidence="2">
    <location>
        <begin position="104"/>
        <end position="189"/>
    </location>
</feature>
<dbReference type="PANTHER" id="PTHR16092:SF14">
    <property type="entry name" value="EXOCYST COMPLEX COMPONENT 1 ISOFORM X1"/>
    <property type="match status" value="1"/>
</dbReference>
<dbReference type="Proteomes" id="UP001212841">
    <property type="component" value="Unassembled WGS sequence"/>
</dbReference>
<dbReference type="GO" id="GO:0000145">
    <property type="term" value="C:exocyst"/>
    <property type="evidence" value="ECO:0007669"/>
    <property type="project" value="InterPro"/>
</dbReference>
<dbReference type="Gene3D" id="2.30.29.90">
    <property type="match status" value="1"/>
</dbReference>
<organism evidence="3 4">
    <name type="scientific">Rhizophlyctis rosea</name>
    <dbReference type="NCBI Taxonomy" id="64517"/>
    <lineage>
        <taxon>Eukaryota</taxon>
        <taxon>Fungi</taxon>
        <taxon>Fungi incertae sedis</taxon>
        <taxon>Chytridiomycota</taxon>
        <taxon>Chytridiomycota incertae sedis</taxon>
        <taxon>Chytridiomycetes</taxon>
        <taxon>Rhizophlyctidales</taxon>
        <taxon>Rhizophlyctidaceae</taxon>
        <taxon>Rhizophlyctis</taxon>
    </lineage>
</organism>
<dbReference type="AlphaFoldDB" id="A0AAD5S659"/>
<evidence type="ECO:0000313" key="3">
    <source>
        <dbReference type="EMBL" id="KAJ3047464.1"/>
    </source>
</evidence>
<dbReference type="GO" id="GO:0006887">
    <property type="term" value="P:exocytosis"/>
    <property type="evidence" value="ECO:0007669"/>
    <property type="project" value="InterPro"/>
</dbReference>
<feature type="non-terminal residue" evidence="3">
    <location>
        <position position="1"/>
    </location>
</feature>
<comment type="caution">
    <text evidence="3">The sequence shown here is derived from an EMBL/GenBank/DDBJ whole genome shotgun (WGS) entry which is preliminary data.</text>
</comment>
<feature type="compositionally biased region" description="Polar residues" evidence="1">
    <location>
        <begin position="71"/>
        <end position="80"/>
    </location>
</feature>
<feature type="region of interest" description="Disordered" evidence="1">
    <location>
        <begin position="23"/>
        <end position="91"/>
    </location>
</feature>
<reference evidence="3" key="1">
    <citation type="submission" date="2020-05" db="EMBL/GenBank/DDBJ databases">
        <title>Phylogenomic resolution of chytrid fungi.</title>
        <authorList>
            <person name="Stajich J.E."/>
            <person name="Amses K."/>
            <person name="Simmons R."/>
            <person name="Seto K."/>
            <person name="Myers J."/>
            <person name="Bonds A."/>
            <person name="Quandt C.A."/>
            <person name="Barry K."/>
            <person name="Liu P."/>
            <person name="Grigoriev I."/>
            <person name="Longcore J.E."/>
            <person name="James T.Y."/>
        </authorList>
    </citation>
    <scope>NUCLEOTIDE SEQUENCE</scope>
    <source>
        <strain evidence="3">JEL0318</strain>
    </source>
</reference>
<proteinExistence type="predicted"/>
<protein>
    <recommendedName>
        <fullName evidence="2">Exocyst complex component Sec3 PIP2-binding N-terminal domain-containing protein</fullName>
    </recommendedName>
</protein>
<feature type="compositionally biased region" description="Polar residues" evidence="1">
    <location>
        <begin position="571"/>
        <end position="609"/>
    </location>
</feature>
<dbReference type="Pfam" id="PF09763">
    <property type="entry name" value="Sec3_CC"/>
    <property type="match status" value="1"/>
</dbReference>
<dbReference type="InterPro" id="IPR019160">
    <property type="entry name" value="Sec3_CC"/>
</dbReference>
<evidence type="ECO:0000313" key="4">
    <source>
        <dbReference type="Proteomes" id="UP001212841"/>
    </source>
</evidence>
<dbReference type="InterPro" id="IPR028258">
    <property type="entry name" value="Sec3-PIP2_bind"/>
</dbReference>
<dbReference type="Pfam" id="PF15277">
    <property type="entry name" value="Sec3-PIP2_bind"/>
    <property type="match status" value="1"/>
</dbReference>
<dbReference type="PANTHER" id="PTHR16092">
    <property type="entry name" value="SEC3/SYNTAXIN-RELATED"/>
    <property type="match status" value="1"/>
</dbReference>
<keyword evidence="4" id="KW-1185">Reference proteome</keyword>
<evidence type="ECO:0000256" key="1">
    <source>
        <dbReference type="SAM" id="MobiDB-lite"/>
    </source>
</evidence>
<name>A0AAD5S659_9FUNG</name>
<sequence>MSLADAELRRNLTTQLFIGLGDASATASSSTPISTPKSVSGANSSADAQNEKLLQQWRVREEEKSGGGVSLSKTKGTAGSDSDEDVGSLGAKGKNMLQSKLGKGNSKVRYICITVKKNMKIRIHKVKEKTGIYSIGKTWGLDDIKAIESSSPDDNLVTINLGKSYKWYFDDAQKKVEFLYTLLKLCRRYLKRLPKLINVDEESLKGQMHLDASHLSATEKAFTNTFTNFMQRPRGVNFEEEEEAAEETQEEPDVEPALPLINLDEVLQDFNWQAGGNAADLEARLTKELQALEAANVHAIIQSEEQANIVVEELENAILQLDQIDEWLVHYTHLLDSMGQDVHQIEVRNKGMQIASANQKLLLEEVDKLLNSLRLPGFIVEILRNEPLEDLDGVSQCEEATDRLSDIISVILTAWARKGVGNMQAVKERIALYNGYGNQFAIRLHDYLLGFFHAQAELYLQDKSRTSKKGSLKLYGHETIEENCYRFRKLLRWLKDMDTRKHYDLQMIYVQEMNRVYKREIREFVEQLRMHHVQKKVVTDDQDYLFTQQPVSAASAASNALKSAMIRGSVGNLSPTGPNPTSGIPHSASFQSRPRLDSTTLAPSPTQAGTWRKSHSRRGTKDSNSDSFGSAAEAGTIRELKEGEEGSDDDDSR</sequence>
<dbReference type="EMBL" id="JADGJD010000955">
    <property type="protein sequence ID" value="KAJ3047464.1"/>
    <property type="molecule type" value="Genomic_DNA"/>
</dbReference>